<dbReference type="PANTHER" id="PTHR43135">
    <property type="entry name" value="ALPHA-D-RIBOSE 1-METHYLPHOSPHONATE 5-TRIPHOSPHATE DIPHOSPHATASE"/>
    <property type="match status" value="1"/>
</dbReference>
<dbReference type="InterPro" id="IPR051781">
    <property type="entry name" value="Metallo-dep_Hydrolase"/>
</dbReference>
<dbReference type="PANTHER" id="PTHR43135:SF3">
    <property type="entry name" value="ALPHA-D-RIBOSE 1-METHYLPHOSPHONATE 5-TRIPHOSPHATE DIPHOSPHATASE"/>
    <property type="match status" value="1"/>
</dbReference>
<feature type="chain" id="PRO_5047491900" evidence="1">
    <location>
        <begin position="22"/>
        <end position="440"/>
    </location>
</feature>
<organism evidence="3 4">
    <name type="scientific">Winogradskyella marincola</name>
    <dbReference type="NCBI Taxonomy" id="3037795"/>
    <lineage>
        <taxon>Bacteria</taxon>
        <taxon>Pseudomonadati</taxon>
        <taxon>Bacteroidota</taxon>
        <taxon>Flavobacteriia</taxon>
        <taxon>Flavobacteriales</taxon>
        <taxon>Flavobacteriaceae</taxon>
        <taxon>Winogradskyella</taxon>
    </lineage>
</organism>
<dbReference type="Gene3D" id="2.30.40.10">
    <property type="entry name" value="Urease, subunit C, domain 1"/>
    <property type="match status" value="1"/>
</dbReference>
<evidence type="ECO:0000259" key="2">
    <source>
        <dbReference type="Pfam" id="PF01979"/>
    </source>
</evidence>
<dbReference type="SUPFAM" id="SSF51338">
    <property type="entry name" value="Composite domain of metallo-dependent hydrolases"/>
    <property type="match status" value="1"/>
</dbReference>
<feature type="domain" description="Amidohydrolase-related" evidence="2">
    <location>
        <begin position="317"/>
        <end position="413"/>
    </location>
</feature>
<dbReference type="Proteomes" id="UP001529085">
    <property type="component" value="Unassembled WGS sequence"/>
</dbReference>
<evidence type="ECO:0000313" key="4">
    <source>
        <dbReference type="Proteomes" id="UP001529085"/>
    </source>
</evidence>
<dbReference type="RefSeq" id="WP_278005776.1">
    <property type="nucleotide sequence ID" value="NZ_JARSBN010000005.1"/>
</dbReference>
<dbReference type="Pfam" id="PF01979">
    <property type="entry name" value="Amidohydro_1"/>
    <property type="match status" value="1"/>
</dbReference>
<sequence length="440" mass="48509">MKTLKSINIVLLMLCVTLNFAQQTPAPKQTKDFAIVGATAHIGNGDVIENSIIVVSNGKITTIGPEASTPLTRQAMDIIDAKGKHVYPGFIVSNGTLGLVEVDAVKASSDLSEMGTFNPNVRSIIAYNAESKVVESMRPNGVLLGQVVPRGGRITGTSSIVQYDAWNWEDASIKTDDGIHINWPSSFSRGRWWLGEDPGLKPNKNYDKQVKELTDYFNEAKAYNNGNKATKHLPYDAMSGLFNDNQHLYINADDAKSITDAVNFSKAQGISKVTIVGGYQANEVADVLKQNNVSVMLRRVHSLPELEDHDYDYSYKQAKKLVDTGVLVSLETSGDMERMNSRNLPFYAGTTVAHGLTKEQALQLITLNAAKIMGIDNLYGSLEVGKSATLFISEGDALDMRTNKLTHAFIDGRNVSLETHQTKLWKRYSKKYKNQEVKQK</sequence>
<gene>
    <name evidence="3" type="ORF">P7122_10620</name>
</gene>
<comment type="caution">
    <text evidence="3">The sequence shown here is derived from an EMBL/GenBank/DDBJ whole genome shotgun (WGS) entry which is preliminary data.</text>
</comment>
<proteinExistence type="predicted"/>
<dbReference type="InterPro" id="IPR032466">
    <property type="entry name" value="Metal_Hydrolase"/>
</dbReference>
<accession>A0ABT6G2R0</accession>
<dbReference type="InterPro" id="IPR011059">
    <property type="entry name" value="Metal-dep_hydrolase_composite"/>
</dbReference>
<dbReference type="SUPFAM" id="SSF51556">
    <property type="entry name" value="Metallo-dependent hydrolases"/>
    <property type="match status" value="1"/>
</dbReference>
<dbReference type="Gene3D" id="3.20.20.140">
    <property type="entry name" value="Metal-dependent hydrolases"/>
    <property type="match status" value="1"/>
</dbReference>
<keyword evidence="1" id="KW-0732">Signal</keyword>
<keyword evidence="4" id="KW-1185">Reference proteome</keyword>
<evidence type="ECO:0000313" key="3">
    <source>
        <dbReference type="EMBL" id="MDG4716329.1"/>
    </source>
</evidence>
<feature type="signal peptide" evidence="1">
    <location>
        <begin position="1"/>
        <end position="21"/>
    </location>
</feature>
<dbReference type="InterPro" id="IPR006680">
    <property type="entry name" value="Amidohydro-rel"/>
</dbReference>
<dbReference type="EMBL" id="JARSBN010000005">
    <property type="protein sequence ID" value="MDG4716329.1"/>
    <property type="molecule type" value="Genomic_DNA"/>
</dbReference>
<protein>
    <submittedName>
        <fullName evidence="3">Amidohydrolase family protein</fullName>
    </submittedName>
</protein>
<name>A0ABT6G2R0_9FLAO</name>
<evidence type="ECO:0000256" key="1">
    <source>
        <dbReference type="SAM" id="SignalP"/>
    </source>
</evidence>
<reference evidence="3 4" key="1">
    <citation type="submission" date="2023-03" db="EMBL/GenBank/DDBJ databases">
        <title>Strain YYF002 represents a novel species in the genus Winogradskyella isolated from seawater.</title>
        <authorList>
            <person name="Fu Z.-Y."/>
        </authorList>
    </citation>
    <scope>NUCLEOTIDE SEQUENCE [LARGE SCALE GENOMIC DNA]</scope>
    <source>
        <strain evidence="3 4">YYF002</strain>
    </source>
</reference>